<accession>A0A2P2JB02</accession>
<dbReference type="PANTHER" id="PTHR31407:SF16">
    <property type="entry name" value="PSBP DOMAIN-CONTAINING PROTEIN 7, CHLOROPLASTIC"/>
    <property type="match status" value="1"/>
</dbReference>
<protein>
    <submittedName>
        <fullName evidence="2">PsbP domain-containing protein 7ic-like</fullName>
    </submittedName>
</protein>
<organism evidence="2">
    <name type="scientific">Rhizophora mucronata</name>
    <name type="common">Asiatic mangrove</name>
    <dbReference type="NCBI Taxonomy" id="61149"/>
    <lineage>
        <taxon>Eukaryota</taxon>
        <taxon>Viridiplantae</taxon>
        <taxon>Streptophyta</taxon>
        <taxon>Embryophyta</taxon>
        <taxon>Tracheophyta</taxon>
        <taxon>Spermatophyta</taxon>
        <taxon>Magnoliopsida</taxon>
        <taxon>eudicotyledons</taxon>
        <taxon>Gunneridae</taxon>
        <taxon>Pentapetalae</taxon>
        <taxon>rosids</taxon>
        <taxon>fabids</taxon>
        <taxon>Malpighiales</taxon>
        <taxon>Rhizophoraceae</taxon>
        <taxon>Rhizophora</taxon>
    </lineage>
</organism>
<name>A0A2P2JB02_RHIMU</name>
<dbReference type="EMBL" id="GGEC01010173">
    <property type="protein sequence ID" value="MBW90656.1"/>
    <property type="molecule type" value="Transcribed_RNA"/>
</dbReference>
<proteinExistence type="predicted"/>
<evidence type="ECO:0000256" key="1">
    <source>
        <dbReference type="SAM" id="MobiDB-lite"/>
    </source>
</evidence>
<reference evidence="2" key="1">
    <citation type="submission" date="2018-02" db="EMBL/GenBank/DDBJ databases">
        <title>Rhizophora mucronata_Transcriptome.</title>
        <authorList>
            <person name="Meera S.P."/>
            <person name="Sreeshan A."/>
            <person name="Augustine A."/>
        </authorList>
    </citation>
    <scope>NUCLEOTIDE SEQUENCE</scope>
    <source>
        <tissue evidence="2">Leaf</tissue>
    </source>
</reference>
<evidence type="ECO:0000313" key="2">
    <source>
        <dbReference type="EMBL" id="MBW90656.1"/>
    </source>
</evidence>
<dbReference type="PANTHER" id="PTHR31407">
    <property type="match status" value="1"/>
</dbReference>
<feature type="region of interest" description="Disordered" evidence="1">
    <location>
        <begin position="134"/>
        <end position="173"/>
    </location>
</feature>
<sequence length="173" mass="18830">MAVQHNFHACRNASPCRIMAQSSSDGKESFQEARQQPPAEQFSPLASTFRRRLLVGVGSASVVAVGANFGRITSSLLGLSPESGRNLKLDVLYPIGGYSRCLETTEGFEFIYPAGWVGDQRLLYRAAEKTEFERSLDPPPLTGVKSSDLRRRKNVNEPVVAFGPPGSSGELNN</sequence>
<dbReference type="AlphaFoldDB" id="A0A2P2JB02"/>